<dbReference type="EMBL" id="AAKCQV010000009">
    <property type="protein sequence ID" value="ECQ7361112.1"/>
    <property type="molecule type" value="Genomic_DNA"/>
</dbReference>
<name>A0A5Y9A621_CAMCO</name>
<dbReference type="EMBL" id="AACBVJ010000001">
    <property type="protein sequence ID" value="EAJ9196676.1"/>
    <property type="molecule type" value="Genomic_DNA"/>
</dbReference>
<comment type="caution">
    <text evidence="1">The sequence shown here is derived from an EMBL/GenBank/DDBJ whole genome shotgun (WGS) entry which is preliminary data.</text>
</comment>
<evidence type="ECO:0000313" key="3">
    <source>
        <dbReference type="Proteomes" id="UP000382436"/>
    </source>
</evidence>
<reference evidence="2" key="2">
    <citation type="submission" date="2019-08" db="EMBL/GenBank/DDBJ databases">
        <authorList>
            <person name="Ashton P.M."/>
            <person name="Dallman T."/>
            <person name="Nair S."/>
            <person name="De Pinna E."/>
            <person name="Peters T."/>
            <person name="Grant K."/>
        </authorList>
    </citation>
    <scope>NUCLEOTIDE SEQUENCE</scope>
    <source>
        <strain evidence="2">241883</strain>
    </source>
</reference>
<dbReference type="AlphaFoldDB" id="A0A5Y9A621"/>
<evidence type="ECO:0000313" key="2">
    <source>
        <dbReference type="EMBL" id="ECQ7361112.1"/>
    </source>
</evidence>
<organism evidence="1 3">
    <name type="scientific">Campylobacter coli</name>
    <dbReference type="NCBI Taxonomy" id="195"/>
    <lineage>
        <taxon>Bacteria</taxon>
        <taxon>Pseudomonadati</taxon>
        <taxon>Campylobacterota</taxon>
        <taxon>Epsilonproteobacteria</taxon>
        <taxon>Campylobacterales</taxon>
        <taxon>Campylobacteraceae</taxon>
        <taxon>Campylobacter</taxon>
    </lineage>
</organism>
<gene>
    <name evidence="1" type="ORF">BZ274_00460</name>
    <name evidence="2" type="ORF">F0E85_05800</name>
</gene>
<accession>A0A5Y9A621</accession>
<sequence length="134" mass="15868">MLCARAKKLIIAKVKNSYKMIEDDEVLKAYFMESFYYILSKCVPSVLLKNVEQGEKVFRQVRDNHFLIIPDEPDFNNKEEHLMIDEALSFAVINYVCYLITRCEEKDFLILCDKIINEYIANDGKELDNERTWL</sequence>
<protein>
    <submittedName>
        <fullName evidence="1">Uncharacterized protein</fullName>
    </submittedName>
</protein>
<dbReference type="Proteomes" id="UP000382436">
    <property type="component" value="Unassembled WGS sequence"/>
</dbReference>
<reference evidence="1 3" key="1">
    <citation type="submission" date="2018-05" db="EMBL/GenBank/DDBJ databases">
        <authorList>
            <consortium name="PulseNet: The National Subtyping Network for Foodborne Disease Surveillance"/>
            <person name="Tarr C.L."/>
            <person name="Trees E."/>
            <person name="Katz L.S."/>
            <person name="Carleton-Romer H.A."/>
            <person name="Stroika S."/>
            <person name="Kucerova Z."/>
            <person name="Roache K.F."/>
            <person name="Sabol A.L."/>
            <person name="Besser J."/>
            <person name="Gerner-Smidt P."/>
        </authorList>
    </citation>
    <scope>NUCLEOTIDE SEQUENCE [LARGE SCALE GENOMIC DNA]</scope>
    <source>
        <strain evidence="1 3">PNUSAC001435</strain>
    </source>
</reference>
<proteinExistence type="predicted"/>
<evidence type="ECO:0000313" key="1">
    <source>
        <dbReference type="EMBL" id="EAJ9196676.1"/>
    </source>
</evidence>
<dbReference type="RefSeq" id="WP_038851675.1">
    <property type="nucleotide sequence ID" value="NZ_FAZI01000021.1"/>
</dbReference>